<accession>A0A516X6E7</accession>
<sequence length="220" mass="21940">MGGTIGDLLPFAIGIALSPVPIIAVVLMLLAPDARNTGVTFAAGWSVGIVAVAAITSAISAAGGASATDGPSTGSAVARLVVGLLLLALAGRQWQSRSSQSEPKWLASIDKLTPARGGLIGFGLAAVNPKNLLLCIAAGIAVGSAGIGLGPSIVALAVFTVLAAASVVVPVLGFLLAADRLRRPLDRFREWIQASSAQVTFALLLVFGTLLIGKGIGGLT</sequence>
<dbReference type="KEGG" id="toy:FO059_16205"/>
<keyword evidence="1" id="KW-0812">Transmembrane</keyword>
<dbReference type="OrthoDB" id="4753036at2"/>
<dbReference type="EMBL" id="CP041765">
    <property type="protein sequence ID" value="QDQ98583.1"/>
    <property type="molecule type" value="Genomic_DNA"/>
</dbReference>
<reference evidence="2 3" key="2">
    <citation type="submission" date="2019-07" db="EMBL/GenBank/DDBJ databases">
        <authorList>
            <person name="Huang Y."/>
        </authorList>
    </citation>
    <scope>NUCLEOTIDE SEQUENCE [LARGE SCALE GENOMIC DNA]</scope>
    <source>
        <strain evidence="2 3">HY188</strain>
    </source>
</reference>
<protein>
    <submittedName>
        <fullName evidence="2">GAP family protein</fullName>
    </submittedName>
</protein>
<gene>
    <name evidence="2" type="ORF">FO059_16205</name>
</gene>
<feature type="transmembrane region" description="Helical" evidence="1">
    <location>
        <begin position="199"/>
        <end position="217"/>
    </location>
</feature>
<dbReference type="InterPro" id="IPR021315">
    <property type="entry name" value="Gap/Sap"/>
</dbReference>
<dbReference type="RefSeq" id="WP_143909988.1">
    <property type="nucleotide sequence ID" value="NZ_CP041765.1"/>
</dbReference>
<evidence type="ECO:0000313" key="2">
    <source>
        <dbReference type="EMBL" id="QDQ98583.1"/>
    </source>
</evidence>
<evidence type="ECO:0000256" key="1">
    <source>
        <dbReference type="SAM" id="Phobius"/>
    </source>
</evidence>
<feature type="transmembrane region" description="Helical" evidence="1">
    <location>
        <begin position="12"/>
        <end position="31"/>
    </location>
</feature>
<proteinExistence type="predicted"/>
<keyword evidence="1" id="KW-0472">Membrane</keyword>
<dbReference type="Proteomes" id="UP000317344">
    <property type="component" value="Chromosome"/>
</dbReference>
<reference evidence="2 3" key="1">
    <citation type="submission" date="2019-07" db="EMBL/GenBank/DDBJ databases">
        <title>Tomitella cavernea sp. nov., an actinomycete isolated from soil.</title>
        <authorList>
            <person name="Cheng J."/>
        </authorList>
    </citation>
    <scope>NUCLEOTIDE SEQUENCE [LARGE SCALE GENOMIC DNA]</scope>
    <source>
        <strain evidence="2 3">HY188</strain>
    </source>
</reference>
<dbReference type="AlphaFoldDB" id="A0A516X6E7"/>
<dbReference type="Pfam" id="PF11139">
    <property type="entry name" value="SfLAP"/>
    <property type="match status" value="1"/>
</dbReference>
<evidence type="ECO:0000313" key="3">
    <source>
        <dbReference type="Proteomes" id="UP000317344"/>
    </source>
</evidence>
<keyword evidence="1" id="KW-1133">Transmembrane helix</keyword>
<feature type="transmembrane region" description="Helical" evidence="1">
    <location>
        <begin position="156"/>
        <end position="178"/>
    </location>
</feature>
<name>A0A516X6E7_9ACTN</name>
<feature type="transmembrane region" description="Helical" evidence="1">
    <location>
        <begin position="43"/>
        <end position="64"/>
    </location>
</feature>
<organism evidence="2 3">
    <name type="scientific">Tomitella fengzijianii</name>
    <dbReference type="NCBI Taxonomy" id="2597660"/>
    <lineage>
        <taxon>Bacteria</taxon>
        <taxon>Bacillati</taxon>
        <taxon>Actinomycetota</taxon>
        <taxon>Actinomycetes</taxon>
        <taxon>Mycobacteriales</taxon>
        <taxon>Tomitella</taxon>
    </lineage>
</organism>
<feature type="transmembrane region" description="Helical" evidence="1">
    <location>
        <begin position="76"/>
        <end position="94"/>
    </location>
</feature>
<keyword evidence="3" id="KW-1185">Reference proteome</keyword>